<dbReference type="RefSeq" id="WP_343942369.1">
    <property type="nucleotide sequence ID" value="NZ_BAAAHP010000093.1"/>
</dbReference>
<organism evidence="2 3">
    <name type="scientific">Pseudonocardia zijingensis</name>
    <dbReference type="NCBI Taxonomy" id="153376"/>
    <lineage>
        <taxon>Bacteria</taxon>
        <taxon>Bacillati</taxon>
        <taxon>Actinomycetota</taxon>
        <taxon>Actinomycetes</taxon>
        <taxon>Pseudonocardiales</taxon>
        <taxon>Pseudonocardiaceae</taxon>
        <taxon>Pseudonocardia</taxon>
    </lineage>
</organism>
<accession>A0ABN1QAH3</accession>
<dbReference type="PRINTS" id="PR00359">
    <property type="entry name" value="BP450"/>
</dbReference>
<protein>
    <submittedName>
        <fullName evidence="2">Cytochrome P450</fullName>
    </submittedName>
</protein>
<dbReference type="Pfam" id="PF00067">
    <property type="entry name" value="p450"/>
    <property type="match status" value="2"/>
</dbReference>
<evidence type="ECO:0000256" key="1">
    <source>
        <dbReference type="ARBA" id="ARBA00010617"/>
    </source>
</evidence>
<dbReference type="CDD" id="cd11029">
    <property type="entry name" value="CYP107-like"/>
    <property type="match status" value="1"/>
</dbReference>
<dbReference type="Proteomes" id="UP001499967">
    <property type="component" value="Unassembled WGS sequence"/>
</dbReference>
<dbReference type="InterPro" id="IPR002397">
    <property type="entry name" value="Cyt_P450_B"/>
</dbReference>
<dbReference type="Gene3D" id="1.10.630.10">
    <property type="entry name" value="Cytochrome P450"/>
    <property type="match status" value="1"/>
</dbReference>
<comment type="similarity">
    <text evidence="1">Belongs to the cytochrome P450 family.</text>
</comment>
<evidence type="ECO:0000313" key="2">
    <source>
        <dbReference type="EMBL" id="GAA0939380.1"/>
    </source>
</evidence>
<dbReference type="InterPro" id="IPR036396">
    <property type="entry name" value="Cyt_P450_sf"/>
</dbReference>
<dbReference type="InterPro" id="IPR001128">
    <property type="entry name" value="Cyt_P450"/>
</dbReference>
<evidence type="ECO:0000313" key="3">
    <source>
        <dbReference type="Proteomes" id="UP001499967"/>
    </source>
</evidence>
<dbReference type="SUPFAM" id="SSF48264">
    <property type="entry name" value="Cytochrome P450"/>
    <property type="match status" value="1"/>
</dbReference>
<keyword evidence="3" id="KW-1185">Reference proteome</keyword>
<dbReference type="PANTHER" id="PTHR46696">
    <property type="entry name" value="P450, PUTATIVE (EUROFUNG)-RELATED"/>
    <property type="match status" value="1"/>
</dbReference>
<name>A0ABN1QAH3_9PSEU</name>
<sequence length="413" mass="45660">MTATPPVVPNIMDPGLIADPVAGYGRLREQAPVVRGTAPDGTPAWFATRQAEVRTVLSDPRFVNSARSVPGVEVDSVRDKLIEQIGVPADLAHYLADSILDYDGEDHTRLRKLVSRAFTVRRVAALRPRVEEITTGLLDRMGELPEPVDLVAEYAYPLPITVICELVGVAEEDRPAWHRWSTALMRMQPGAVATATREMVDHVLEQIARRRAEPADDLLTALVHVQEEDGDRLSADELVTMIITLVIAGHETTAHLIGNATRALLTHPDQLELLRADPALWPGAIHELMRFCGPVQIARMRYAAEDVELGGVTIRRGEVVQPVIVSSNHDPREYQDADRLDVTRRPAGRGEGHVGFGHGFHYCLGAALARQEGELALRALVERYPRLALASVEPEWVHVPGMRRLARLPVRLR</sequence>
<dbReference type="PANTHER" id="PTHR46696:SF4">
    <property type="entry name" value="BIOTIN BIOSYNTHESIS CYTOCHROME P450"/>
    <property type="match status" value="1"/>
</dbReference>
<reference evidence="2 3" key="1">
    <citation type="journal article" date="2019" name="Int. J. Syst. Evol. Microbiol.">
        <title>The Global Catalogue of Microorganisms (GCM) 10K type strain sequencing project: providing services to taxonomists for standard genome sequencing and annotation.</title>
        <authorList>
            <consortium name="The Broad Institute Genomics Platform"/>
            <consortium name="The Broad Institute Genome Sequencing Center for Infectious Disease"/>
            <person name="Wu L."/>
            <person name="Ma J."/>
        </authorList>
    </citation>
    <scope>NUCLEOTIDE SEQUENCE [LARGE SCALE GENOMIC DNA]</scope>
    <source>
        <strain evidence="2 3">JCM 11117</strain>
    </source>
</reference>
<comment type="caution">
    <text evidence="2">The sequence shown here is derived from an EMBL/GenBank/DDBJ whole genome shotgun (WGS) entry which is preliminary data.</text>
</comment>
<proteinExistence type="inferred from homology"/>
<gene>
    <name evidence="2" type="ORF">GCM10009559_33750</name>
</gene>
<dbReference type="EMBL" id="BAAAHP010000093">
    <property type="protein sequence ID" value="GAA0939380.1"/>
    <property type="molecule type" value="Genomic_DNA"/>
</dbReference>